<dbReference type="Proteomes" id="UP000653305">
    <property type="component" value="Unassembled WGS sequence"/>
</dbReference>
<evidence type="ECO:0000256" key="5">
    <source>
        <dbReference type="SAM" id="MobiDB-lite"/>
    </source>
</evidence>
<dbReference type="InterPro" id="IPR053961">
    <property type="entry name" value="XRCC4_N"/>
</dbReference>
<dbReference type="GO" id="GO:0005958">
    <property type="term" value="C:DNA-dependent protein kinase-DNA ligase 4 complex"/>
    <property type="evidence" value="ECO:0007669"/>
    <property type="project" value="TreeGrafter"/>
</dbReference>
<sequence length="259" mass="29598">MDTPAKHTCLKLEIPMGGSEPEPLFVRGTWYPTRFDISITDGLHAWTCHATEEEVKERASSWDQTVSDYIDLAESYLGLQQSGSVYGFSDAGNGCKRLSWTFEKEGTKLEWRWKCQPSPNTKKTTAEVLGFLMDANIKLSEEVVLKTQSFDRIKQEAEKCLAQSEKLSSEKLEFESEIYGKFVNVLNSKKAKLRELRDRLSKQVKSHESPEQEEKEEEEESTDRTESFDEESDNDEEKNSGYSKDAPASSSKPRGRKRK</sequence>
<evidence type="ECO:0000256" key="1">
    <source>
        <dbReference type="ARBA" id="ARBA00004123"/>
    </source>
</evidence>
<dbReference type="GO" id="GO:0032807">
    <property type="term" value="C:DNA ligase IV complex"/>
    <property type="evidence" value="ECO:0007669"/>
    <property type="project" value="TreeGrafter"/>
</dbReference>
<feature type="domain" description="XRCC4 coiled-coil" evidence="7">
    <location>
        <begin position="150"/>
        <end position="196"/>
    </location>
</feature>
<keyword evidence="3" id="KW-0234">DNA repair</keyword>
<feature type="domain" description="XRCC4 N-terminal" evidence="6">
    <location>
        <begin position="24"/>
        <end position="118"/>
    </location>
</feature>
<accession>A0A830CJC2</accession>
<dbReference type="InterPro" id="IPR010585">
    <property type="entry name" value="DNA_repair_prot_XRCC4"/>
</dbReference>
<dbReference type="PANTHER" id="PTHR28559">
    <property type="entry name" value="DNA REPAIR PROTEIN XRCC4"/>
    <property type="match status" value="1"/>
</dbReference>
<dbReference type="GO" id="GO:0003677">
    <property type="term" value="F:DNA binding"/>
    <property type="evidence" value="ECO:0007669"/>
    <property type="project" value="InterPro"/>
</dbReference>
<dbReference type="PANTHER" id="PTHR28559:SF1">
    <property type="entry name" value="DNA REPAIR PROTEIN XRCC4"/>
    <property type="match status" value="1"/>
</dbReference>
<dbReference type="InterPro" id="IPR014751">
    <property type="entry name" value="XRCC4-like_C"/>
</dbReference>
<evidence type="ECO:0000256" key="4">
    <source>
        <dbReference type="ARBA" id="ARBA00023242"/>
    </source>
</evidence>
<evidence type="ECO:0000313" key="9">
    <source>
        <dbReference type="Proteomes" id="UP000653305"/>
    </source>
</evidence>
<comment type="subcellular location">
    <subcellularLocation>
        <location evidence="1">Nucleus</location>
    </subcellularLocation>
</comment>
<proteinExistence type="predicted"/>
<keyword evidence="2" id="KW-0227">DNA damage</keyword>
<reference evidence="8" key="1">
    <citation type="submission" date="2020-07" db="EMBL/GenBank/DDBJ databases">
        <title>Ethylene signaling mediates host invasion by parasitic plants.</title>
        <authorList>
            <person name="Yoshida S."/>
        </authorList>
    </citation>
    <scope>NUCLEOTIDE SEQUENCE</scope>
    <source>
        <strain evidence="8">Okayama</strain>
    </source>
</reference>
<gene>
    <name evidence="8" type="ORF">PHJA_001732500</name>
</gene>
<dbReference type="AlphaFoldDB" id="A0A830CJC2"/>
<dbReference type="Gene3D" id="2.170.210.10">
    <property type="entry name" value="DNA double-strand break repair and VJ recombination XRCC4, N-terminal"/>
    <property type="match status" value="1"/>
</dbReference>
<dbReference type="Gene3D" id="1.20.5.370">
    <property type="match status" value="1"/>
</dbReference>
<dbReference type="FunFam" id="1.20.5.370:FF:000012">
    <property type="entry name" value="DNA repair protein XRCC4"/>
    <property type="match status" value="1"/>
</dbReference>
<evidence type="ECO:0000256" key="3">
    <source>
        <dbReference type="ARBA" id="ARBA00023204"/>
    </source>
</evidence>
<dbReference type="GO" id="GO:0010165">
    <property type="term" value="P:response to X-ray"/>
    <property type="evidence" value="ECO:0007669"/>
    <property type="project" value="TreeGrafter"/>
</dbReference>
<dbReference type="Pfam" id="PF06632">
    <property type="entry name" value="XRCC4"/>
    <property type="match status" value="1"/>
</dbReference>
<organism evidence="8 9">
    <name type="scientific">Phtheirospermum japonicum</name>
    <dbReference type="NCBI Taxonomy" id="374723"/>
    <lineage>
        <taxon>Eukaryota</taxon>
        <taxon>Viridiplantae</taxon>
        <taxon>Streptophyta</taxon>
        <taxon>Embryophyta</taxon>
        <taxon>Tracheophyta</taxon>
        <taxon>Spermatophyta</taxon>
        <taxon>Magnoliopsida</taxon>
        <taxon>eudicotyledons</taxon>
        <taxon>Gunneridae</taxon>
        <taxon>Pentapetalae</taxon>
        <taxon>asterids</taxon>
        <taxon>lamiids</taxon>
        <taxon>Lamiales</taxon>
        <taxon>Orobanchaceae</taxon>
        <taxon>Orobanchaceae incertae sedis</taxon>
        <taxon>Phtheirospermum</taxon>
    </lineage>
</organism>
<evidence type="ECO:0000256" key="2">
    <source>
        <dbReference type="ARBA" id="ARBA00022763"/>
    </source>
</evidence>
<dbReference type="SUPFAM" id="SSF58022">
    <property type="entry name" value="XRCC4, C-terminal oligomerization domain"/>
    <property type="match status" value="1"/>
</dbReference>
<dbReference type="InterPro" id="IPR038051">
    <property type="entry name" value="XRCC4-like_N_sf"/>
</dbReference>
<comment type="caution">
    <text evidence="8">The sequence shown here is derived from an EMBL/GenBank/DDBJ whole genome shotgun (WGS) entry which is preliminary data.</text>
</comment>
<evidence type="ECO:0000259" key="6">
    <source>
        <dbReference type="Pfam" id="PF06632"/>
    </source>
</evidence>
<dbReference type="EMBL" id="BMAC01000410">
    <property type="protein sequence ID" value="GFP95883.1"/>
    <property type="molecule type" value="Genomic_DNA"/>
</dbReference>
<feature type="compositionally biased region" description="Basic and acidic residues" evidence="5">
    <location>
        <begin position="198"/>
        <end position="212"/>
    </location>
</feature>
<feature type="region of interest" description="Disordered" evidence="5">
    <location>
        <begin position="198"/>
        <end position="259"/>
    </location>
</feature>
<evidence type="ECO:0000313" key="8">
    <source>
        <dbReference type="EMBL" id="GFP95883.1"/>
    </source>
</evidence>
<protein>
    <submittedName>
        <fullName evidence="8">DNA repair protein xrcc4</fullName>
    </submittedName>
</protein>
<name>A0A830CJC2_9LAMI</name>
<dbReference type="GO" id="GO:0006310">
    <property type="term" value="P:DNA recombination"/>
    <property type="evidence" value="ECO:0007669"/>
    <property type="project" value="InterPro"/>
</dbReference>
<keyword evidence="9" id="KW-1185">Reference proteome</keyword>
<dbReference type="OrthoDB" id="8064436at2759"/>
<evidence type="ECO:0000259" key="7">
    <source>
        <dbReference type="Pfam" id="PF21924"/>
    </source>
</evidence>
<dbReference type="Pfam" id="PF21924">
    <property type="entry name" value="XRCC4_CC"/>
    <property type="match status" value="1"/>
</dbReference>
<keyword evidence="4" id="KW-0539">Nucleus</keyword>
<dbReference type="GO" id="GO:0006303">
    <property type="term" value="P:double-strand break repair via nonhomologous end joining"/>
    <property type="evidence" value="ECO:0007669"/>
    <property type="project" value="UniProtKB-ARBA"/>
</dbReference>
<dbReference type="InterPro" id="IPR053962">
    <property type="entry name" value="XRCC4_CC"/>
</dbReference>